<dbReference type="CDD" id="cd24008">
    <property type="entry name" value="ASKHA_NBD_GLK"/>
    <property type="match status" value="1"/>
</dbReference>
<dbReference type="KEGG" id="lsx:H8B22_07635"/>
<keyword evidence="7" id="KW-1185">Reference proteome</keyword>
<gene>
    <name evidence="6" type="ORF">H8B22_07635</name>
</gene>
<protein>
    <submittedName>
        <fullName evidence="6">Glucokinase</fullName>
        <ecNumber evidence="6">2.7.1.2</ecNumber>
    </submittedName>
</protein>
<dbReference type="PANTHER" id="PTHR47690:SF1">
    <property type="entry name" value="GLUCOKINASE"/>
    <property type="match status" value="1"/>
</dbReference>
<dbReference type="EMBL" id="CP060820">
    <property type="protein sequence ID" value="QNP39418.1"/>
    <property type="molecule type" value="Genomic_DNA"/>
</dbReference>
<dbReference type="InterPro" id="IPR043129">
    <property type="entry name" value="ATPase_NBD"/>
</dbReference>
<dbReference type="GO" id="GO:0005536">
    <property type="term" value="F:D-glucose binding"/>
    <property type="evidence" value="ECO:0007669"/>
    <property type="project" value="InterPro"/>
</dbReference>
<dbReference type="Proteomes" id="UP000516018">
    <property type="component" value="Chromosome"/>
</dbReference>
<dbReference type="PANTHER" id="PTHR47690">
    <property type="entry name" value="GLUCOKINASE"/>
    <property type="match status" value="1"/>
</dbReference>
<accession>A0A7H0FTQ2</accession>
<keyword evidence="3 6" id="KW-0418">Kinase</keyword>
<dbReference type="GO" id="GO:0005524">
    <property type="term" value="F:ATP binding"/>
    <property type="evidence" value="ECO:0007669"/>
    <property type="project" value="UniProtKB-KW"/>
</dbReference>
<evidence type="ECO:0000256" key="5">
    <source>
        <dbReference type="RuleBase" id="RU004046"/>
    </source>
</evidence>
<dbReference type="AlphaFoldDB" id="A0A7H0FTQ2"/>
<dbReference type="Gene3D" id="3.40.367.20">
    <property type="match status" value="1"/>
</dbReference>
<keyword evidence="1 6" id="KW-0808">Transferase</keyword>
<dbReference type="GO" id="GO:0005829">
    <property type="term" value="C:cytosol"/>
    <property type="evidence" value="ECO:0007669"/>
    <property type="project" value="TreeGrafter"/>
</dbReference>
<keyword evidence="4" id="KW-0067">ATP-binding</keyword>
<dbReference type="SUPFAM" id="SSF53067">
    <property type="entry name" value="Actin-like ATPase domain"/>
    <property type="match status" value="1"/>
</dbReference>
<dbReference type="Pfam" id="PF02685">
    <property type="entry name" value="Glucokinase"/>
    <property type="match status" value="1"/>
</dbReference>
<dbReference type="Gene3D" id="3.30.420.40">
    <property type="match status" value="1"/>
</dbReference>
<sequence length="335" mass="35101">MSAARQRFVAADVGGTNARIALVQSGDDGRPAVLAYRRYPCGDYPGLGAILADFVAGHAAGFGRADFERMAIASAGVVLDGEVINSNLPWRIVLGDLRRELALRELHVINDFAAAAYGSQQLAPADSRLLTPGVVQAAPGPALVIGPGTGLGAAVCLPQPRGLVVLPSEAGMAAFAPGTAREIEVLRWLQRRGRHVATEQLLSGPGLRNLYEALCALDGTPPQLHAPAAISDAARRGDALAREAVLGFCALLGSVIGDLAMVSSAQVVHVAGGIVPQLADFLPQSDFRSRLVDKGAMRAVLERVPVWLIENERLGVIGAASWYLQHLRERGGATP</sequence>
<evidence type="ECO:0000256" key="4">
    <source>
        <dbReference type="ARBA" id="ARBA00022840"/>
    </source>
</evidence>
<dbReference type="GO" id="GO:0004340">
    <property type="term" value="F:glucokinase activity"/>
    <property type="evidence" value="ECO:0007669"/>
    <property type="project" value="UniProtKB-EC"/>
</dbReference>
<dbReference type="EC" id="2.7.1.2" evidence="6"/>
<reference evidence="6 7" key="1">
    <citation type="submission" date="2020-08" db="EMBL/GenBank/DDBJ databases">
        <title>Lysobacter sp. II4 sp. nov., isolated from soil.</title>
        <authorList>
            <person name="Woo C.Y."/>
            <person name="Kim J."/>
        </authorList>
    </citation>
    <scope>NUCLEOTIDE SEQUENCE [LARGE SCALE GENOMIC DNA]</scope>
    <source>
        <strain evidence="6 7">II4</strain>
    </source>
</reference>
<evidence type="ECO:0000313" key="7">
    <source>
        <dbReference type="Proteomes" id="UP000516018"/>
    </source>
</evidence>
<dbReference type="GO" id="GO:0006096">
    <property type="term" value="P:glycolytic process"/>
    <property type="evidence" value="ECO:0007669"/>
    <property type="project" value="InterPro"/>
</dbReference>
<keyword evidence="2" id="KW-0547">Nucleotide-binding</keyword>
<dbReference type="InterPro" id="IPR050201">
    <property type="entry name" value="Bacterial_glucokinase"/>
</dbReference>
<evidence type="ECO:0000313" key="6">
    <source>
        <dbReference type="EMBL" id="QNP39418.1"/>
    </source>
</evidence>
<evidence type="ECO:0000256" key="1">
    <source>
        <dbReference type="ARBA" id="ARBA00022679"/>
    </source>
</evidence>
<name>A0A7H0FTQ2_9GAMM</name>
<dbReference type="NCBIfam" id="NF009073">
    <property type="entry name" value="PRK12408.1"/>
    <property type="match status" value="1"/>
</dbReference>
<dbReference type="InterPro" id="IPR003836">
    <property type="entry name" value="Glucokinase"/>
</dbReference>
<dbReference type="RefSeq" id="WP_187710864.1">
    <property type="nucleotide sequence ID" value="NZ_CP060820.1"/>
</dbReference>
<comment type="similarity">
    <text evidence="5">Belongs to the bacterial glucokinase family.</text>
</comment>
<evidence type="ECO:0000256" key="2">
    <source>
        <dbReference type="ARBA" id="ARBA00022741"/>
    </source>
</evidence>
<proteinExistence type="inferred from homology"/>
<organism evidence="6 7">
    <name type="scientific">Agrilutibacter terrestris</name>
    <dbReference type="NCBI Taxonomy" id="2865112"/>
    <lineage>
        <taxon>Bacteria</taxon>
        <taxon>Pseudomonadati</taxon>
        <taxon>Pseudomonadota</taxon>
        <taxon>Gammaproteobacteria</taxon>
        <taxon>Lysobacterales</taxon>
        <taxon>Lysobacteraceae</taxon>
        <taxon>Agrilutibacter</taxon>
    </lineage>
</organism>
<evidence type="ECO:0000256" key="3">
    <source>
        <dbReference type="ARBA" id="ARBA00022777"/>
    </source>
</evidence>